<dbReference type="EMBL" id="JALLPJ020000297">
    <property type="protein sequence ID" value="KAL3796326.1"/>
    <property type="molecule type" value="Genomic_DNA"/>
</dbReference>
<proteinExistence type="predicted"/>
<evidence type="ECO:0000313" key="2">
    <source>
        <dbReference type="Proteomes" id="UP001530400"/>
    </source>
</evidence>
<protein>
    <recommendedName>
        <fullName evidence="3">Mitochondrial mRNA-processing protein COX24 C-terminal domain-containing protein</fullName>
    </recommendedName>
</protein>
<organism evidence="1 2">
    <name type="scientific">Cyclotella atomus</name>
    <dbReference type="NCBI Taxonomy" id="382360"/>
    <lineage>
        <taxon>Eukaryota</taxon>
        <taxon>Sar</taxon>
        <taxon>Stramenopiles</taxon>
        <taxon>Ochrophyta</taxon>
        <taxon>Bacillariophyta</taxon>
        <taxon>Coscinodiscophyceae</taxon>
        <taxon>Thalassiosirophycidae</taxon>
        <taxon>Stephanodiscales</taxon>
        <taxon>Stephanodiscaceae</taxon>
        <taxon>Cyclotella</taxon>
    </lineage>
</organism>
<sequence length="118" mass="14218">MSLFSLARRLPTATITTTFLPWRPLIQQRSVWQEVIRRIPSEDPQKAGQMTFEDVDVSDMRIGRALRAEAPLRKRTKFLRHEKGWMRRKRLKMETRYLRLQEGVDQLKSYIKFKQENK</sequence>
<accession>A0ABD3Q9Q5</accession>
<reference evidence="1 2" key="1">
    <citation type="submission" date="2024-10" db="EMBL/GenBank/DDBJ databases">
        <title>Updated reference genomes for cyclostephanoid diatoms.</title>
        <authorList>
            <person name="Roberts W.R."/>
            <person name="Alverson A.J."/>
        </authorList>
    </citation>
    <scope>NUCLEOTIDE SEQUENCE [LARGE SCALE GENOMIC DNA]</scope>
    <source>
        <strain evidence="1 2">AJA010-31</strain>
    </source>
</reference>
<dbReference type="AlphaFoldDB" id="A0ABD3Q9Q5"/>
<keyword evidence="2" id="KW-1185">Reference proteome</keyword>
<comment type="caution">
    <text evidence="1">The sequence shown here is derived from an EMBL/GenBank/DDBJ whole genome shotgun (WGS) entry which is preliminary data.</text>
</comment>
<evidence type="ECO:0008006" key="3">
    <source>
        <dbReference type="Google" id="ProtNLM"/>
    </source>
</evidence>
<gene>
    <name evidence="1" type="ORF">ACHAWO_008995</name>
</gene>
<dbReference type="Proteomes" id="UP001530400">
    <property type="component" value="Unassembled WGS sequence"/>
</dbReference>
<evidence type="ECO:0000313" key="1">
    <source>
        <dbReference type="EMBL" id="KAL3796326.1"/>
    </source>
</evidence>
<name>A0ABD3Q9Q5_9STRA</name>